<dbReference type="AlphaFoldDB" id="A0ABD0Q4T3"/>
<protein>
    <submittedName>
        <fullName evidence="1">Uncharacterized protein</fullName>
    </submittedName>
</protein>
<gene>
    <name evidence="1" type="ORF">M9458_023527</name>
</gene>
<name>A0ABD0Q4T3_CIRMR</name>
<accession>A0ABD0Q4T3</accession>
<dbReference type="EMBL" id="JAMKFB020000011">
    <property type="protein sequence ID" value="KAL0181121.1"/>
    <property type="molecule type" value="Genomic_DNA"/>
</dbReference>
<proteinExistence type="predicted"/>
<feature type="non-terminal residue" evidence="1">
    <location>
        <position position="51"/>
    </location>
</feature>
<reference evidence="1 2" key="1">
    <citation type="submission" date="2024-05" db="EMBL/GenBank/DDBJ databases">
        <title>Genome sequencing and assembly of Indian major carp, Cirrhinus mrigala (Hamilton, 1822).</title>
        <authorList>
            <person name="Mohindra V."/>
            <person name="Chowdhury L.M."/>
            <person name="Lal K."/>
            <person name="Jena J.K."/>
        </authorList>
    </citation>
    <scope>NUCLEOTIDE SEQUENCE [LARGE SCALE GENOMIC DNA]</scope>
    <source>
        <strain evidence="1">CM1030</strain>
        <tissue evidence="1">Blood</tissue>
    </source>
</reference>
<organism evidence="1 2">
    <name type="scientific">Cirrhinus mrigala</name>
    <name type="common">Mrigala</name>
    <dbReference type="NCBI Taxonomy" id="683832"/>
    <lineage>
        <taxon>Eukaryota</taxon>
        <taxon>Metazoa</taxon>
        <taxon>Chordata</taxon>
        <taxon>Craniata</taxon>
        <taxon>Vertebrata</taxon>
        <taxon>Euteleostomi</taxon>
        <taxon>Actinopterygii</taxon>
        <taxon>Neopterygii</taxon>
        <taxon>Teleostei</taxon>
        <taxon>Ostariophysi</taxon>
        <taxon>Cypriniformes</taxon>
        <taxon>Cyprinidae</taxon>
        <taxon>Labeoninae</taxon>
        <taxon>Labeonini</taxon>
        <taxon>Cirrhinus</taxon>
    </lineage>
</organism>
<evidence type="ECO:0000313" key="1">
    <source>
        <dbReference type="EMBL" id="KAL0181121.1"/>
    </source>
</evidence>
<dbReference type="Proteomes" id="UP001529510">
    <property type="component" value="Unassembled WGS sequence"/>
</dbReference>
<comment type="caution">
    <text evidence="1">The sequence shown here is derived from an EMBL/GenBank/DDBJ whole genome shotgun (WGS) entry which is preliminary data.</text>
</comment>
<evidence type="ECO:0000313" key="2">
    <source>
        <dbReference type="Proteomes" id="UP001529510"/>
    </source>
</evidence>
<feature type="non-terminal residue" evidence="1">
    <location>
        <position position="1"/>
    </location>
</feature>
<sequence length="51" mass="5612">SPLRFNPLVAVGRDLTFQGGCGSPPREERIKILQRTKGSPMHGYSSIEITN</sequence>
<keyword evidence="2" id="KW-1185">Reference proteome</keyword>